<accession>A0A2J6TMR4</accession>
<evidence type="ECO:0000313" key="2">
    <source>
        <dbReference type="EMBL" id="PMD64319.1"/>
    </source>
</evidence>
<keyword evidence="1" id="KW-0175">Coiled coil</keyword>
<keyword evidence="3" id="KW-1185">Reference proteome</keyword>
<proteinExistence type="predicted"/>
<dbReference type="RefSeq" id="XP_024741223.1">
    <property type="nucleotide sequence ID" value="XM_024871761.1"/>
</dbReference>
<evidence type="ECO:0000313" key="3">
    <source>
        <dbReference type="Proteomes" id="UP000235371"/>
    </source>
</evidence>
<dbReference type="Proteomes" id="UP000235371">
    <property type="component" value="Unassembled WGS sequence"/>
</dbReference>
<dbReference type="InParanoid" id="A0A2J6TMR4"/>
<gene>
    <name evidence="2" type="ORF">K444DRAFT_305555</name>
</gene>
<dbReference type="AlphaFoldDB" id="A0A2J6TMR4"/>
<organism evidence="2 3">
    <name type="scientific">Hyaloscypha bicolor E</name>
    <dbReference type="NCBI Taxonomy" id="1095630"/>
    <lineage>
        <taxon>Eukaryota</taxon>
        <taxon>Fungi</taxon>
        <taxon>Dikarya</taxon>
        <taxon>Ascomycota</taxon>
        <taxon>Pezizomycotina</taxon>
        <taxon>Leotiomycetes</taxon>
        <taxon>Helotiales</taxon>
        <taxon>Hyaloscyphaceae</taxon>
        <taxon>Hyaloscypha</taxon>
        <taxon>Hyaloscypha bicolor</taxon>
    </lineage>
</organism>
<name>A0A2J6TMR4_9HELO</name>
<evidence type="ECO:0000256" key="1">
    <source>
        <dbReference type="SAM" id="Coils"/>
    </source>
</evidence>
<reference evidence="2 3" key="1">
    <citation type="submission" date="2016-04" db="EMBL/GenBank/DDBJ databases">
        <title>A degradative enzymes factory behind the ericoid mycorrhizal symbiosis.</title>
        <authorList>
            <consortium name="DOE Joint Genome Institute"/>
            <person name="Martino E."/>
            <person name="Morin E."/>
            <person name="Grelet G."/>
            <person name="Kuo A."/>
            <person name="Kohler A."/>
            <person name="Daghino S."/>
            <person name="Barry K."/>
            <person name="Choi C."/>
            <person name="Cichocki N."/>
            <person name="Clum A."/>
            <person name="Copeland A."/>
            <person name="Hainaut M."/>
            <person name="Haridas S."/>
            <person name="Labutti K."/>
            <person name="Lindquist E."/>
            <person name="Lipzen A."/>
            <person name="Khouja H.-R."/>
            <person name="Murat C."/>
            <person name="Ohm R."/>
            <person name="Olson A."/>
            <person name="Spatafora J."/>
            <person name="Veneault-Fourrey C."/>
            <person name="Henrissat B."/>
            <person name="Grigoriev I."/>
            <person name="Martin F."/>
            <person name="Perotto S."/>
        </authorList>
    </citation>
    <scope>NUCLEOTIDE SEQUENCE [LARGE SCALE GENOMIC DNA]</scope>
    <source>
        <strain evidence="2 3">E</strain>
    </source>
</reference>
<dbReference type="EMBL" id="KZ613767">
    <property type="protein sequence ID" value="PMD64319.1"/>
    <property type="molecule type" value="Genomic_DNA"/>
</dbReference>
<protein>
    <submittedName>
        <fullName evidence="2">Uncharacterized protein</fullName>
    </submittedName>
</protein>
<dbReference type="OrthoDB" id="3564068at2759"/>
<feature type="coiled-coil region" evidence="1">
    <location>
        <begin position="182"/>
        <end position="212"/>
    </location>
</feature>
<dbReference type="GeneID" id="36579843"/>
<sequence length="320" mass="36696">MLLEFQDPTRGSPNHNLRTSQPLLLTFIMAFHSWKDPSIWEARATATSAVDGDTAMADNPARPKTLAELLKADLRLKADKKMRNVHYEGLLELRESRDNLDLEIEGTEAELEAADAFIRQKQVEKQVDVHASGLSNALFMAYGEFCESLYSQWGGFKGISILCDQPHHGSYFRYDPEFCFFKQFAEEQEQEKMELRARLEEVGERMREKGEEVGIEVEEEDGEEAATDQVSDMEIAEAGEGEVGEDELDLRIKEHVHWTNRNFRCEASVSVVREFDGSERTEQIVEFWSLPQIEPRSGVEATWGEQYVSYLLSVHFQDRC</sequence>